<evidence type="ECO:0000256" key="2">
    <source>
        <dbReference type="ARBA" id="ARBA00023015"/>
    </source>
</evidence>
<dbReference type="GO" id="GO:0010468">
    <property type="term" value="P:regulation of gene expression"/>
    <property type="evidence" value="ECO:0007669"/>
    <property type="project" value="UniProtKB-ARBA"/>
</dbReference>
<evidence type="ECO:0000256" key="3">
    <source>
        <dbReference type="ARBA" id="ARBA00023125"/>
    </source>
</evidence>
<dbReference type="PROSITE" id="PS51294">
    <property type="entry name" value="HTH_MYB"/>
    <property type="match status" value="1"/>
</dbReference>
<keyword evidence="12" id="KW-1185">Reference proteome</keyword>
<name>A0AAV6XKV6_9LAMI</name>
<evidence type="ECO:0000256" key="5">
    <source>
        <dbReference type="ARBA" id="ARBA00023242"/>
    </source>
</evidence>
<dbReference type="PANTHER" id="PTHR12802">
    <property type="entry name" value="SWI/SNF COMPLEX-RELATED"/>
    <property type="match status" value="1"/>
</dbReference>
<dbReference type="Proteomes" id="UP000826271">
    <property type="component" value="Unassembled WGS sequence"/>
</dbReference>
<dbReference type="GO" id="GO:0003677">
    <property type="term" value="F:DNA binding"/>
    <property type="evidence" value="ECO:0007669"/>
    <property type="project" value="UniProtKB-KW"/>
</dbReference>
<feature type="domain" description="Myb-like" evidence="8">
    <location>
        <begin position="51"/>
        <end position="101"/>
    </location>
</feature>
<feature type="compositionally biased region" description="Polar residues" evidence="6">
    <location>
        <begin position="194"/>
        <end position="208"/>
    </location>
</feature>
<protein>
    <recommendedName>
        <fullName evidence="13">Protein REVEILLE 6-like</fullName>
    </recommendedName>
</protein>
<gene>
    <name evidence="11" type="ORF">BUALT_Bualt06G0103200</name>
</gene>
<comment type="caution">
    <text evidence="11">The sequence shown here is derived from an EMBL/GenBank/DDBJ whole genome shotgun (WGS) entry which is preliminary data.</text>
</comment>
<feature type="region of interest" description="Disordered" evidence="6">
    <location>
        <begin position="140"/>
        <end position="218"/>
    </location>
</feature>
<dbReference type="FunFam" id="1.10.10.60:FF:000023">
    <property type="entry name" value="protein REVEILLE 6 isoform X1"/>
    <property type="match status" value="1"/>
</dbReference>
<dbReference type="Pfam" id="PF24904">
    <property type="entry name" value="RVE6"/>
    <property type="match status" value="1"/>
</dbReference>
<proteinExistence type="predicted"/>
<feature type="domain" description="HTH myb-type" evidence="10">
    <location>
        <begin position="51"/>
        <end position="105"/>
    </location>
</feature>
<dbReference type="Pfam" id="PF00249">
    <property type="entry name" value="Myb_DNA-binding"/>
    <property type="match status" value="1"/>
</dbReference>
<dbReference type="CDD" id="cd00167">
    <property type="entry name" value="SANT"/>
    <property type="match status" value="1"/>
</dbReference>
<feature type="transmembrane region" description="Helical" evidence="7">
    <location>
        <begin position="263"/>
        <end position="284"/>
    </location>
</feature>
<dbReference type="InterPro" id="IPR001005">
    <property type="entry name" value="SANT/Myb"/>
</dbReference>
<evidence type="ECO:0000259" key="10">
    <source>
        <dbReference type="PROSITE" id="PS51294"/>
    </source>
</evidence>
<dbReference type="SMART" id="SM00717">
    <property type="entry name" value="SANT"/>
    <property type="match status" value="1"/>
</dbReference>
<dbReference type="InterPro" id="IPR006447">
    <property type="entry name" value="Myb_dom_plants"/>
</dbReference>
<keyword evidence="7" id="KW-0812">Transmembrane</keyword>
<dbReference type="NCBIfam" id="TIGR01557">
    <property type="entry name" value="myb_SHAQKYF"/>
    <property type="match status" value="1"/>
</dbReference>
<evidence type="ECO:0000313" key="12">
    <source>
        <dbReference type="Proteomes" id="UP000826271"/>
    </source>
</evidence>
<accession>A0AAV6XKV6</accession>
<dbReference type="PANTHER" id="PTHR12802:SF103">
    <property type="entry name" value="PROTEIN REVEILLE 6"/>
    <property type="match status" value="1"/>
</dbReference>
<evidence type="ECO:0008006" key="13">
    <source>
        <dbReference type="Google" id="ProtNLM"/>
    </source>
</evidence>
<dbReference type="InterPro" id="IPR009057">
    <property type="entry name" value="Homeodomain-like_sf"/>
</dbReference>
<evidence type="ECO:0000256" key="7">
    <source>
        <dbReference type="SAM" id="Phobius"/>
    </source>
</evidence>
<evidence type="ECO:0000256" key="1">
    <source>
        <dbReference type="ARBA" id="ARBA00004123"/>
    </source>
</evidence>
<evidence type="ECO:0000313" key="11">
    <source>
        <dbReference type="EMBL" id="KAG8381252.1"/>
    </source>
</evidence>
<dbReference type="AlphaFoldDB" id="A0AAV6XKV6"/>
<dbReference type="EMBL" id="WHWC01000006">
    <property type="protein sequence ID" value="KAG8381252.1"/>
    <property type="molecule type" value="Genomic_DNA"/>
</dbReference>
<evidence type="ECO:0000259" key="9">
    <source>
        <dbReference type="PROSITE" id="PS51293"/>
    </source>
</evidence>
<sequence>MVSLNTNQPEGFYLDTTGMALPNLGSFSSPAAGNLNSPLDDPNKKIRKPYTITKSRESWTEPEHDKFLEALQLFDRDWKKIEAFVGSKTVIQIRSHAQKYFLKVQKSGANEHLPPPRPKRKAAHPYPQKASKIFSQEIPSFQAPPAVPDPGFVRRSDSSALPRHHDTAAALPSWTDKSVHNTSFSHVTKGDSRSAGQSLANSYSSGRNESAPRTRATGEITKQMILGTANGRKPDLSKSDGGMTTPEYVECRCAMLTYMWCQYCLICNLLLLLMPSLIILYFFLSAVLPDFAQVYGFIGSVFDPNVTGHLQNLKKMEPIDIETVLLLMRNLSINLASPDFEDHRRLLSSYEIDPEKDNAVDVTDPILGCQSDAAA</sequence>
<dbReference type="InterPro" id="IPR017884">
    <property type="entry name" value="SANT_dom"/>
</dbReference>
<keyword evidence="5" id="KW-0539">Nucleus</keyword>
<organism evidence="11 12">
    <name type="scientific">Buddleja alternifolia</name>
    <dbReference type="NCBI Taxonomy" id="168488"/>
    <lineage>
        <taxon>Eukaryota</taxon>
        <taxon>Viridiplantae</taxon>
        <taxon>Streptophyta</taxon>
        <taxon>Embryophyta</taxon>
        <taxon>Tracheophyta</taxon>
        <taxon>Spermatophyta</taxon>
        <taxon>Magnoliopsida</taxon>
        <taxon>eudicotyledons</taxon>
        <taxon>Gunneridae</taxon>
        <taxon>Pentapetalae</taxon>
        <taxon>asterids</taxon>
        <taxon>lamiids</taxon>
        <taxon>Lamiales</taxon>
        <taxon>Scrophulariaceae</taxon>
        <taxon>Buddlejeae</taxon>
        <taxon>Buddleja</taxon>
    </lineage>
</organism>
<dbReference type="SUPFAM" id="SSF46689">
    <property type="entry name" value="Homeodomain-like"/>
    <property type="match status" value="1"/>
</dbReference>
<feature type="region of interest" description="Disordered" evidence="6">
    <location>
        <begin position="106"/>
        <end position="128"/>
    </location>
</feature>
<keyword evidence="7" id="KW-1133">Transmembrane helix</keyword>
<evidence type="ECO:0000259" key="8">
    <source>
        <dbReference type="PROSITE" id="PS50090"/>
    </source>
</evidence>
<feature type="domain" description="SANT" evidence="9">
    <location>
        <begin position="54"/>
        <end position="105"/>
    </location>
</feature>
<keyword evidence="3" id="KW-0238">DNA-binding</keyword>
<dbReference type="PROSITE" id="PS51293">
    <property type="entry name" value="SANT"/>
    <property type="match status" value="1"/>
</dbReference>
<dbReference type="GO" id="GO:0005634">
    <property type="term" value="C:nucleus"/>
    <property type="evidence" value="ECO:0007669"/>
    <property type="project" value="UniProtKB-SubCell"/>
</dbReference>
<feature type="compositionally biased region" description="Basic and acidic residues" evidence="6">
    <location>
        <begin position="152"/>
        <end position="167"/>
    </location>
</feature>
<keyword evidence="7" id="KW-0472">Membrane</keyword>
<dbReference type="InterPro" id="IPR017930">
    <property type="entry name" value="Myb_dom"/>
</dbReference>
<evidence type="ECO:0000256" key="6">
    <source>
        <dbReference type="SAM" id="MobiDB-lite"/>
    </source>
</evidence>
<comment type="subcellular location">
    <subcellularLocation>
        <location evidence="1">Nucleus</location>
    </subcellularLocation>
</comment>
<dbReference type="Gene3D" id="1.10.10.60">
    <property type="entry name" value="Homeodomain-like"/>
    <property type="match status" value="1"/>
</dbReference>
<keyword evidence="4" id="KW-0804">Transcription</keyword>
<reference evidence="11" key="1">
    <citation type="submission" date="2019-10" db="EMBL/GenBank/DDBJ databases">
        <authorList>
            <person name="Zhang R."/>
            <person name="Pan Y."/>
            <person name="Wang J."/>
            <person name="Ma R."/>
            <person name="Yu S."/>
        </authorList>
    </citation>
    <scope>NUCLEOTIDE SEQUENCE</scope>
    <source>
        <strain evidence="11">LA-IB0</strain>
        <tissue evidence="11">Leaf</tissue>
    </source>
</reference>
<keyword evidence="2" id="KW-0805">Transcription regulation</keyword>
<evidence type="ECO:0000256" key="4">
    <source>
        <dbReference type="ARBA" id="ARBA00023163"/>
    </source>
</evidence>
<dbReference type="PROSITE" id="PS50090">
    <property type="entry name" value="MYB_LIKE"/>
    <property type="match status" value="1"/>
</dbReference>